<dbReference type="HOGENOM" id="CLU_2005596_0_0_1"/>
<proteinExistence type="predicted"/>
<dbReference type="GeneID" id="8438878"/>
<gene>
    <name evidence="2" type="ORF">UREG_05972</name>
</gene>
<dbReference type="KEGG" id="ure:UREG_05972"/>
<dbReference type="InParanoid" id="C4JU33"/>
<evidence type="ECO:0000313" key="2">
    <source>
        <dbReference type="EMBL" id="EEP81130.1"/>
    </source>
</evidence>
<reference evidence="3" key="1">
    <citation type="journal article" date="2009" name="Genome Res.">
        <title>Comparative genomic analyses of the human fungal pathogens Coccidioides and their relatives.</title>
        <authorList>
            <person name="Sharpton T.J."/>
            <person name="Stajich J.E."/>
            <person name="Rounsley S.D."/>
            <person name="Gardner M.J."/>
            <person name="Wortman J.R."/>
            <person name="Jordar V.S."/>
            <person name="Maiti R."/>
            <person name="Kodira C.D."/>
            <person name="Neafsey D.E."/>
            <person name="Zeng Q."/>
            <person name="Hung C.-Y."/>
            <person name="McMahan C."/>
            <person name="Muszewska A."/>
            <person name="Grynberg M."/>
            <person name="Mandel M.A."/>
            <person name="Kellner E.M."/>
            <person name="Barker B.M."/>
            <person name="Galgiani J.N."/>
            <person name="Orbach M.J."/>
            <person name="Kirkland T.N."/>
            <person name="Cole G.T."/>
            <person name="Henn M.R."/>
            <person name="Birren B.W."/>
            <person name="Taylor J.W."/>
        </authorList>
    </citation>
    <scope>NUCLEOTIDE SEQUENCE [LARGE SCALE GENOMIC DNA]</scope>
    <source>
        <strain evidence="3">UAMH 1704</strain>
    </source>
</reference>
<organism evidence="2 3">
    <name type="scientific">Uncinocarpus reesii (strain UAMH 1704)</name>
    <dbReference type="NCBI Taxonomy" id="336963"/>
    <lineage>
        <taxon>Eukaryota</taxon>
        <taxon>Fungi</taxon>
        <taxon>Dikarya</taxon>
        <taxon>Ascomycota</taxon>
        <taxon>Pezizomycotina</taxon>
        <taxon>Eurotiomycetes</taxon>
        <taxon>Eurotiomycetidae</taxon>
        <taxon>Onygenales</taxon>
        <taxon>Onygenaceae</taxon>
        <taxon>Uncinocarpus</taxon>
    </lineage>
</organism>
<keyword evidence="3" id="KW-1185">Reference proteome</keyword>
<dbReference type="Proteomes" id="UP000002058">
    <property type="component" value="Unassembled WGS sequence"/>
</dbReference>
<feature type="region of interest" description="Disordered" evidence="1">
    <location>
        <begin position="33"/>
        <end position="72"/>
    </location>
</feature>
<name>C4JU33_UNCRE</name>
<accession>C4JU33</accession>
<dbReference type="AlphaFoldDB" id="C4JU33"/>
<dbReference type="EMBL" id="CH476617">
    <property type="protein sequence ID" value="EEP81130.1"/>
    <property type="molecule type" value="Genomic_DNA"/>
</dbReference>
<protein>
    <submittedName>
        <fullName evidence="2">Uncharacterized protein</fullName>
    </submittedName>
</protein>
<dbReference type="RefSeq" id="XP_002585283.1">
    <property type="nucleotide sequence ID" value="XM_002585237.1"/>
</dbReference>
<dbReference type="VEuPathDB" id="FungiDB:UREG_05972"/>
<dbReference type="OrthoDB" id="128536at2759"/>
<feature type="compositionally biased region" description="Polar residues" evidence="1">
    <location>
        <begin position="41"/>
        <end position="59"/>
    </location>
</feature>
<sequence length="124" mass="13360">MAKAKAQKGAPGAAQSHLRARISYLHQAALLFQSAHPPPTSNTDRTATSASVGNESVEQQYEGESGIQGLDQPGGIGCSSYLARRTEGYCERLDVEVESAVEMRRFFEHIIPPIRPSSAIPKPP</sequence>
<evidence type="ECO:0000256" key="1">
    <source>
        <dbReference type="SAM" id="MobiDB-lite"/>
    </source>
</evidence>
<evidence type="ECO:0000313" key="3">
    <source>
        <dbReference type="Proteomes" id="UP000002058"/>
    </source>
</evidence>